<proteinExistence type="predicted"/>
<dbReference type="AlphaFoldDB" id="A0A420XVR3"/>
<keyword evidence="2" id="KW-1185">Reference proteome</keyword>
<organism evidence="1 2">
    <name type="scientific">Coniochaeta pulveracea</name>
    <dbReference type="NCBI Taxonomy" id="177199"/>
    <lineage>
        <taxon>Eukaryota</taxon>
        <taxon>Fungi</taxon>
        <taxon>Dikarya</taxon>
        <taxon>Ascomycota</taxon>
        <taxon>Pezizomycotina</taxon>
        <taxon>Sordariomycetes</taxon>
        <taxon>Sordariomycetidae</taxon>
        <taxon>Coniochaetales</taxon>
        <taxon>Coniochaetaceae</taxon>
        <taxon>Coniochaeta</taxon>
    </lineage>
</organism>
<dbReference type="Proteomes" id="UP000275385">
    <property type="component" value="Unassembled WGS sequence"/>
</dbReference>
<sequence length="313" mass="32428">MQIKKFTTILAAASSAAAQSRPANTSICDYYTTALLTNNTAENQYTLLTLLVNTVVIGNYTKPNTGVAVPGILAPGTYNGTAVNLAPYFNGALASTNLGGKTGVSVNFLDGGGAAPLMKNMPANDTTSNQSFLLTHLYSYFGALLQCSMYSKQGFPVYNGSNSMYETHKFMALGNAEVGYFITQVALAAQSFGVATSDIQAVGTALNSLFGTRCSPEMKVIPEQPAALQAICIEPECPLAENAVCGQYDVVTEPMNATMTMTAPMGTGTMPATVSMTMTPTGTVTPSMVPTAAAGKVGLSMMAVAGGFAALML</sequence>
<reference evidence="1 2" key="1">
    <citation type="submission" date="2018-08" db="EMBL/GenBank/DDBJ databases">
        <title>Draft genome of the lignicolous fungus Coniochaeta pulveracea.</title>
        <authorList>
            <person name="Borstlap C.J."/>
            <person name="De Witt R.N."/>
            <person name="Botha A."/>
            <person name="Volschenk H."/>
        </authorList>
    </citation>
    <scope>NUCLEOTIDE SEQUENCE [LARGE SCALE GENOMIC DNA]</scope>
    <source>
        <strain evidence="1 2">CAB683</strain>
    </source>
</reference>
<name>A0A420XVR3_9PEZI</name>
<dbReference type="OrthoDB" id="2110578at2759"/>
<dbReference type="STRING" id="177199.A0A420XVR3"/>
<protein>
    <submittedName>
        <fullName evidence="1">Uncharacterized protein</fullName>
    </submittedName>
</protein>
<gene>
    <name evidence="1" type="ORF">DL546_000072</name>
</gene>
<evidence type="ECO:0000313" key="2">
    <source>
        <dbReference type="Proteomes" id="UP000275385"/>
    </source>
</evidence>
<dbReference type="EMBL" id="QVQW01000159">
    <property type="protein sequence ID" value="RKU39727.1"/>
    <property type="molecule type" value="Genomic_DNA"/>
</dbReference>
<accession>A0A420XVR3</accession>
<comment type="caution">
    <text evidence="1">The sequence shown here is derived from an EMBL/GenBank/DDBJ whole genome shotgun (WGS) entry which is preliminary data.</text>
</comment>
<evidence type="ECO:0000313" key="1">
    <source>
        <dbReference type="EMBL" id="RKU39727.1"/>
    </source>
</evidence>